<evidence type="ECO:0000313" key="5">
    <source>
        <dbReference type="EMBL" id="MFC4700830.1"/>
    </source>
</evidence>
<dbReference type="Proteomes" id="UP001595897">
    <property type="component" value="Unassembled WGS sequence"/>
</dbReference>
<keyword evidence="6" id="KW-1185">Reference proteome</keyword>
<sequence>MKTMFAVYGPQARDAWQAIQHGLQGDAVKHKQALTQSFISDVCVLGHVANYAVEHSVVHSFVHSAERASGGENTLTEQELSGSLDHPHIPMLLHSRMGKHDFFRCNSASFGCKSAPTFIENLHTLNGDFTCMVVNAAASKLSVAVSAFNPQTVFYAKLCYARSSELRAFESTYVLCSSLEPLLELISAEPDVSSLAMWLAGRPDPNRSMYLHIGQVGQACVLELGLSAVHERKFWEVPAFAGMTRAGEVSEHLLALLKASVARYCGSSNEVIFTQLSGGMDSTSVSALAFNALPHPEAQLHSVSHTYANTQSCDETDNIQAMIARYDFAKSHFIELGKYTELSFSELYPTHPQSPGMVLSPKYHEEAKLMQAAGANVLLTGNGGDEMFWGHSFVYYDRLKKGDLSVLAEVVRGARELKLSAWRALRSVFLSPLLHYDILTMLQFANRQKALSTTMVERNLHIPPWLRDKSAELVRNIQYNMASQNPFASGKQGLTRYARYEGLFNTSTYNSMRSYQAVFDQYNLNVHHPLFDKHIAQFSFELDQHEHINGKYPKLLLRKAMSEYLPEQVCWNTHKTVFDQHFAKLVQQNRVQLRKLLEHEGLQNLGLVNNQKLLAIFDALVQSPKPSLNVDLLYAILVQSWYQAHIVKS</sequence>
<evidence type="ECO:0000256" key="3">
    <source>
        <dbReference type="ARBA" id="ARBA00048741"/>
    </source>
</evidence>
<organism evidence="5 6">
    <name type="scientific">Glaciecola siphonariae</name>
    <dbReference type="NCBI Taxonomy" id="521012"/>
    <lineage>
        <taxon>Bacteria</taxon>
        <taxon>Pseudomonadati</taxon>
        <taxon>Pseudomonadota</taxon>
        <taxon>Gammaproteobacteria</taxon>
        <taxon>Alteromonadales</taxon>
        <taxon>Alteromonadaceae</taxon>
        <taxon>Glaciecola</taxon>
    </lineage>
</organism>
<accession>A0ABV9LX14</accession>
<reference evidence="6" key="1">
    <citation type="journal article" date="2019" name="Int. J. Syst. Evol. Microbiol.">
        <title>The Global Catalogue of Microorganisms (GCM) 10K type strain sequencing project: providing services to taxonomists for standard genome sequencing and annotation.</title>
        <authorList>
            <consortium name="The Broad Institute Genomics Platform"/>
            <consortium name="The Broad Institute Genome Sequencing Center for Infectious Disease"/>
            <person name="Wu L."/>
            <person name="Ma J."/>
        </authorList>
    </citation>
    <scope>NUCLEOTIDE SEQUENCE [LARGE SCALE GENOMIC DNA]</scope>
    <source>
        <strain evidence="6">KACC 12507</strain>
    </source>
</reference>
<dbReference type="RefSeq" id="WP_382408726.1">
    <property type="nucleotide sequence ID" value="NZ_JBHSGU010000005.1"/>
</dbReference>
<dbReference type="InterPro" id="IPR001962">
    <property type="entry name" value="Asn_synthase"/>
</dbReference>
<evidence type="ECO:0000256" key="2">
    <source>
        <dbReference type="ARBA" id="ARBA00012737"/>
    </source>
</evidence>
<dbReference type="Gene3D" id="3.40.50.620">
    <property type="entry name" value="HUPs"/>
    <property type="match status" value="1"/>
</dbReference>
<dbReference type="Pfam" id="PF00733">
    <property type="entry name" value="Asn_synthase"/>
    <property type="match status" value="1"/>
</dbReference>
<dbReference type="PANTHER" id="PTHR43284:SF1">
    <property type="entry name" value="ASPARAGINE SYNTHETASE"/>
    <property type="match status" value="1"/>
</dbReference>
<dbReference type="EC" id="6.3.5.4" evidence="2"/>
<protein>
    <recommendedName>
        <fullName evidence="2">asparagine synthase (glutamine-hydrolyzing)</fullName>
        <ecNumber evidence="2">6.3.5.4</ecNumber>
    </recommendedName>
</protein>
<evidence type="ECO:0000256" key="1">
    <source>
        <dbReference type="ARBA" id="ARBA00005187"/>
    </source>
</evidence>
<dbReference type="InterPro" id="IPR014729">
    <property type="entry name" value="Rossmann-like_a/b/a_fold"/>
</dbReference>
<evidence type="ECO:0000259" key="4">
    <source>
        <dbReference type="Pfam" id="PF00733"/>
    </source>
</evidence>
<comment type="pathway">
    <text evidence="1">Amino-acid biosynthesis; L-asparagine biosynthesis; L-asparagine from L-aspartate (L-Gln route): step 1/1.</text>
</comment>
<dbReference type="EMBL" id="JBHSGU010000005">
    <property type="protein sequence ID" value="MFC4700830.1"/>
    <property type="molecule type" value="Genomic_DNA"/>
</dbReference>
<comment type="catalytic activity">
    <reaction evidence="3">
        <text>L-aspartate + L-glutamine + ATP + H2O = L-asparagine + L-glutamate + AMP + diphosphate + H(+)</text>
        <dbReference type="Rhea" id="RHEA:12228"/>
        <dbReference type="ChEBI" id="CHEBI:15377"/>
        <dbReference type="ChEBI" id="CHEBI:15378"/>
        <dbReference type="ChEBI" id="CHEBI:29985"/>
        <dbReference type="ChEBI" id="CHEBI:29991"/>
        <dbReference type="ChEBI" id="CHEBI:30616"/>
        <dbReference type="ChEBI" id="CHEBI:33019"/>
        <dbReference type="ChEBI" id="CHEBI:58048"/>
        <dbReference type="ChEBI" id="CHEBI:58359"/>
        <dbReference type="ChEBI" id="CHEBI:456215"/>
        <dbReference type="EC" id="6.3.5.4"/>
    </reaction>
</comment>
<proteinExistence type="predicted"/>
<evidence type="ECO:0000313" key="6">
    <source>
        <dbReference type="Proteomes" id="UP001595897"/>
    </source>
</evidence>
<feature type="domain" description="Asparagine synthetase" evidence="4">
    <location>
        <begin position="253"/>
        <end position="622"/>
    </location>
</feature>
<dbReference type="PANTHER" id="PTHR43284">
    <property type="entry name" value="ASPARAGINE SYNTHETASE (GLUTAMINE-HYDROLYZING)"/>
    <property type="match status" value="1"/>
</dbReference>
<gene>
    <name evidence="5" type="ORF">ACFO4O_11720</name>
</gene>
<name>A0ABV9LX14_9ALTE</name>
<dbReference type="InterPro" id="IPR051786">
    <property type="entry name" value="ASN_synthetase/amidase"/>
</dbReference>
<comment type="caution">
    <text evidence="5">The sequence shown here is derived from an EMBL/GenBank/DDBJ whole genome shotgun (WGS) entry which is preliminary data.</text>
</comment>
<dbReference type="SUPFAM" id="SSF52402">
    <property type="entry name" value="Adenine nucleotide alpha hydrolases-like"/>
    <property type="match status" value="1"/>
</dbReference>